<evidence type="ECO:0000256" key="4">
    <source>
        <dbReference type="ARBA" id="ARBA00023015"/>
    </source>
</evidence>
<dbReference type="InterPro" id="IPR006027">
    <property type="entry name" value="NusB_RsmB_TIM44"/>
</dbReference>
<dbReference type="GO" id="GO:0006353">
    <property type="term" value="P:DNA-templated transcription termination"/>
    <property type="evidence" value="ECO:0007669"/>
    <property type="project" value="UniProtKB-UniRule"/>
</dbReference>
<dbReference type="GO" id="GO:0005829">
    <property type="term" value="C:cytosol"/>
    <property type="evidence" value="ECO:0007669"/>
    <property type="project" value="TreeGrafter"/>
</dbReference>
<dbReference type="GO" id="GO:0031564">
    <property type="term" value="P:transcription antitermination"/>
    <property type="evidence" value="ECO:0007669"/>
    <property type="project" value="UniProtKB-KW"/>
</dbReference>
<accession>A0A4Q7ZCL5</accession>
<dbReference type="PANTHER" id="PTHR11078:SF3">
    <property type="entry name" value="ANTITERMINATION NUSB DOMAIN-CONTAINING PROTEIN"/>
    <property type="match status" value="1"/>
</dbReference>
<evidence type="ECO:0000256" key="2">
    <source>
        <dbReference type="ARBA" id="ARBA00022814"/>
    </source>
</evidence>
<name>A0A4Q7ZCL5_9GAMM</name>
<dbReference type="InterPro" id="IPR011605">
    <property type="entry name" value="NusB_fam"/>
</dbReference>
<gene>
    <name evidence="6" type="primary">nusB</name>
    <name evidence="8" type="ORF">EV700_0720</name>
</gene>
<dbReference type="RefSeq" id="WP_130410972.1">
    <property type="nucleotide sequence ID" value="NZ_SHKX01000010.1"/>
</dbReference>
<organism evidence="8 9">
    <name type="scientific">Fluviicoccus keumensis</name>
    <dbReference type="NCBI Taxonomy" id="1435465"/>
    <lineage>
        <taxon>Bacteria</taxon>
        <taxon>Pseudomonadati</taxon>
        <taxon>Pseudomonadota</taxon>
        <taxon>Gammaproteobacteria</taxon>
        <taxon>Moraxellales</taxon>
        <taxon>Moraxellaceae</taxon>
        <taxon>Fluviicoccus</taxon>
    </lineage>
</organism>
<evidence type="ECO:0000256" key="6">
    <source>
        <dbReference type="HAMAP-Rule" id="MF_00073"/>
    </source>
</evidence>
<dbReference type="Gene3D" id="1.10.940.10">
    <property type="entry name" value="NusB-like"/>
    <property type="match status" value="1"/>
</dbReference>
<evidence type="ECO:0000313" key="8">
    <source>
        <dbReference type="EMBL" id="RZU47753.1"/>
    </source>
</evidence>
<comment type="similarity">
    <text evidence="1 6">Belongs to the NusB family.</text>
</comment>
<keyword evidence="5 6" id="KW-0804">Transcription</keyword>
<evidence type="ECO:0000313" key="9">
    <source>
        <dbReference type="Proteomes" id="UP000292423"/>
    </source>
</evidence>
<dbReference type="PANTHER" id="PTHR11078">
    <property type="entry name" value="N UTILIZATION SUBSTANCE PROTEIN B-RELATED"/>
    <property type="match status" value="1"/>
</dbReference>
<dbReference type="NCBIfam" id="TIGR01951">
    <property type="entry name" value="nusB"/>
    <property type="match status" value="1"/>
</dbReference>
<dbReference type="GO" id="GO:0003723">
    <property type="term" value="F:RNA binding"/>
    <property type="evidence" value="ECO:0007669"/>
    <property type="project" value="UniProtKB-UniRule"/>
</dbReference>
<evidence type="ECO:0000259" key="7">
    <source>
        <dbReference type="Pfam" id="PF01029"/>
    </source>
</evidence>
<protein>
    <recommendedName>
        <fullName evidence="6">Transcription antitermination protein NusB</fullName>
    </recommendedName>
    <alternativeName>
        <fullName evidence="6">Antitermination factor NusB</fullName>
    </alternativeName>
</protein>
<dbReference type="Proteomes" id="UP000292423">
    <property type="component" value="Unassembled WGS sequence"/>
</dbReference>
<keyword evidence="3 6" id="KW-0694">RNA-binding</keyword>
<comment type="function">
    <text evidence="6">Involved in transcription antitermination. Required for transcription of ribosomal RNA (rRNA) genes. Binds specifically to the boxA antiterminator sequence of the ribosomal RNA (rrn) operons.</text>
</comment>
<dbReference type="OrthoDB" id="9789556at2"/>
<keyword evidence="4 6" id="KW-0805">Transcription regulation</keyword>
<proteinExistence type="inferred from homology"/>
<dbReference type="EMBL" id="SHKX01000010">
    <property type="protein sequence ID" value="RZU47753.1"/>
    <property type="molecule type" value="Genomic_DNA"/>
</dbReference>
<dbReference type="InterPro" id="IPR035926">
    <property type="entry name" value="NusB-like_sf"/>
</dbReference>
<evidence type="ECO:0000256" key="1">
    <source>
        <dbReference type="ARBA" id="ARBA00005952"/>
    </source>
</evidence>
<sequence length="148" mass="17215">MHQQQANTPAARRKARRFAMQGLYEWQLSGNAPFEIEARYRVENAMHKVDLAYFHELLHQVVRRVDELDEAYKPFLDRQMSQIDPVERSILRLGSYELLHHPEVPYKVVLNEAVELAKDFGATDSYKYVNGVLDELSKTARQAERQAG</sequence>
<keyword evidence="9" id="KW-1185">Reference proteome</keyword>
<dbReference type="HAMAP" id="MF_00073">
    <property type="entry name" value="NusB"/>
    <property type="match status" value="1"/>
</dbReference>
<evidence type="ECO:0000256" key="3">
    <source>
        <dbReference type="ARBA" id="ARBA00022884"/>
    </source>
</evidence>
<feature type="domain" description="NusB/RsmB/TIM44" evidence="7">
    <location>
        <begin position="13"/>
        <end position="137"/>
    </location>
</feature>
<dbReference type="Pfam" id="PF01029">
    <property type="entry name" value="NusB"/>
    <property type="match status" value="1"/>
</dbReference>
<keyword evidence="2 6" id="KW-0889">Transcription antitermination</keyword>
<dbReference type="SUPFAM" id="SSF48013">
    <property type="entry name" value="NusB-like"/>
    <property type="match status" value="1"/>
</dbReference>
<evidence type="ECO:0000256" key="5">
    <source>
        <dbReference type="ARBA" id="ARBA00023163"/>
    </source>
</evidence>
<comment type="caution">
    <text evidence="8">The sequence shown here is derived from an EMBL/GenBank/DDBJ whole genome shotgun (WGS) entry which is preliminary data.</text>
</comment>
<reference evidence="8 9" key="1">
    <citation type="submission" date="2019-02" db="EMBL/GenBank/DDBJ databases">
        <title>Genomic Encyclopedia of Type Strains, Phase IV (KMG-IV): sequencing the most valuable type-strain genomes for metagenomic binning, comparative biology and taxonomic classification.</title>
        <authorList>
            <person name="Goeker M."/>
        </authorList>
    </citation>
    <scope>NUCLEOTIDE SEQUENCE [LARGE SCALE GENOMIC DNA]</scope>
    <source>
        <strain evidence="8 9">DSM 105135</strain>
    </source>
</reference>
<dbReference type="AlphaFoldDB" id="A0A4Q7ZCL5"/>